<evidence type="ECO:0000313" key="2">
    <source>
        <dbReference type="Proteomes" id="UP001334248"/>
    </source>
</evidence>
<dbReference type="Proteomes" id="UP001334248">
    <property type="component" value="Unassembled WGS sequence"/>
</dbReference>
<gene>
    <name evidence="1" type="ORF">PMZ80_001342</name>
</gene>
<accession>A0ABR0S3V0</accession>
<evidence type="ECO:0000313" key="1">
    <source>
        <dbReference type="EMBL" id="KAK5947195.1"/>
    </source>
</evidence>
<dbReference type="RefSeq" id="XP_064735285.1">
    <property type="nucleotide sequence ID" value="XM_064869788.1"/>
</dbReference>
<comment type="caution">
    <text evidence="1">The sequence shown here is derived from an EMBL/GenBank/DDBJ whole genome shotgun (WGS) entry which is preliminary data.</text>
</comment>
<dbReference type="GeneID" id="89994791"/>
<dbReference type="EMBL" id="JAVHJV010000001">
    <property type="protein sequence ID" value="KAK5947195.1"/>
    <property type="molecule type" value="Genomic_DNA"/>
</dbReference>
<proteinExistence type="predicted"/>
<name>A0ABR0S3V0_9EURO</name>
<organism evidence="1 2">
    <name type="scientific">Knufia obscura</name>
    <dbReference type="NCBI Taxonomy" id="1635080"/>
    <lineage>
        <taxon>Eukaryota</taxon>
        <taxon>Fungi</taxon>
        <taxon>Dikarya</taxon>
        <taxon>Ascomycota</taxon>
        <taxon>Pezizomycotina</taxon>
        <taxon>Eurotiomycetes</taxon>
        <taxon>Chaetothyriomycetidae</taxon>
        <taxon>Chaetothyriales</taxon>
        <taxon>Trichomeriaceae</taxon>
        <taxon>Knufia</taxon>
    </lineage>
</organism>
<keyword evidence="2" id="KW-1185">Reference proteome</keyword>
<sequence length="213" mass="24069">MDMTPSEPSRSLSPVELFAEAARDIAALRPKMGCSGIHIQHVEDLMSTGSSVLQSSQIYVQHTDEPTRVETPPVSLSRVYTVFEEQESPEPQVKLISKRVVTTARKSRSTLISNTRLYLDLTKEDKPWVRADGTPKPDVEESIGIINNTRGRVKYCLRCGKNDHKLKNCTWFPSATLPCVKHIGAFPSRREEKSNDIIIRRRGENEQELRAPK</sequence>
<protein>
    <submittedName>
        <fullName evidence="1">Uncharacterized protein</fullName>
    </submittedName>
</protein>
<reference evidence="1 2" key="1">
    <citation type="journal article" date="2023" name="Res Sq">
        <title>Genomic and morphological characterization of Knufia obscura isolated from the Mars 2020 spacecraft assembly facility.</title>
        <authorList>
            <person name="Chander A.M."/>
            <person name="Teixeira M.M."/>
            <person name="Singh N.K."/>
            <person name="Williams M.P."/>
            <person name="Parker C.W."/>
            <person name="Leo P."/>
            <person name="Stajich J.E."/>
            <person name="Torok T."/>
            <person name="Tighe S."/>
            <person name="Mason C.E."/>
            <person name="Venkateswaran K."/>
        </authorList>
    </citation>
    <scope>NUCLEOTIDE SEQUENCE [LARGE SCALE GENOMIC DNA]</scope>
    <source>
        <strain evidence="1 2">CCFEE 5817</strain>
    </source>
</reference>